<protein>
    <submittedName>
        <fullName evidence="2">M24 family metallopeptidase</fullName>
    </submittedName>
</protein>
<keyword evidence="3" id="KW-1185">Reference proteome</keyword>
<dbReference type="Pfam" id="PF00557">
    <property type="entry name" value="Peptidase_M24"/>
    <property type="match status" value="1"/>
</dbReference>
<dbReference type="EMBL" id="JALHAT010000024">
    <property type="protein sequence ID" value="MCJ1961679.1"/>
    <property type="molecule type" value="Genomic_DNA"/>
</dbReference>
<dbReference type="PANTHER" id="PTHR46112">
    <property type="entry name" value="AMINOPEPTIDASE"/>
    <property type="match status" value="1"/>
</dbReference>
<dbReference type="PANTHER" id="PTHR46112:SF8">
    <property type="entry name" value="CYTOPLASMIC PEPTIDASE PEPQ-RELATED"/>
    <property type="match status" value="1"/>
</dbReference>
<dbReference type="CDD" id="cd01066">
    <property type="entry name" value="APP_MetAP"/>
    <property type="match status" value="1"/>
</dbReference>
<proteinExistence type="predicted"/>
<sequence length="407" mass="44046">MTLQPLLNRDVAQGCLEAAEVSALVLSDPTNIYQATGFWPQTVAMGQAGAAFAIVPADKGACVTLITSQFIHYLHDVEAPVEGGALDIRLFTAPDGLEGDAAPPIFLSAPPGGSPDTLDALSQETTRATLQLHRPYPDAASALRDVLAGTRGTIATDSPMIDAILGERLAYRLAAPFLRRIRMIKSPREIELMRHAAQNNADAARAAIQQMGAGSTYEDMRLAFFAETGKRGGIPLFISTDSMTMRKRDGVLRDGRSFQIDAVSHYAGYHGDYGRTVFVGEPDPVVMHMVEAAQCANEAIAGALKPGLRYSDVRRIGQEAVARAGYEIAIPCAAHSVGLFHTDEAYADDSLHFRKDDHLIEANMVLSVDCPVLHLDATGNVHLEDLWLITEDGCEPLNRRDEPFIRI</sequence>
<evidence type="ECO:0000313" key="3">
    <source>
        <dbReference type="Proteomes" id="UP001162802"/>
    </source>
</evidence>
<accession>A0ABT0AES6</accession>
<feature type="domain" description="Peptidase M24" evidence="1">
    <location>
        <begin position="191"/>
        <end position="391"/>
    </location>
</feature>
<dbReference type="SUPFAM" id="SSF55920">
    <property type="entry name" value="Creatinase/aminopeptidase"/>
    <property type="match status" value="1"/>
</dbReference>
<organism evidence="2 3">
    <name type="scientific">Novosphingobium mangrovi</name>
    <name type="common">ex Hu et al. 2023</name>
    <dbReference type="NCBI Taxonomy" id="2930094"/>
    <lineage>
        <taxon>Bacteria</taxon>
        <taxon>Pseudomonadati</taxon>
        <taxon>Pseudomonadota</taxon>
        <taxon>Alphaproteobacteria</taxon>
        <taxon>Sphingomonadales</taxon>
        <taxon>Sphingomonadaceae</taxon>
        <taxon>Novosphingobium</taxon>
    </lineage>
</organism>
<evidence type="ECO:0000313" key="2">
    <source>
        <dbReference type="EMBL" id="MCJ1961679.1"/>
    </source>
</evidence>
<gene>
    <name evidence="2" type="ORF">MTR65_13370</name>
</gene>
<evidence type="ECO:0000259" key="1">
    <source>
        <dbReference type="Pfam" id="PF00557"/>
    </source>
</evidence>
<reference evidence="2" key="1">
    <citation type="submission" date="2022-03" db="EMBL/GenBank/DDBJ databases">
        <title>Identification of a novel bacterium isolated from mangrove sediments.</title>
        <authorList>
            <person name="Pan X."/>
        </authorList>
    </citation>
    <scope>NUCLEOTIDE SEQUENCE</scope>
    <source>
        <strain evidence="2">B2637</strain>
    </source>
</reference>
<comment type="caution">
    <text evidence="2">The sequence shown here is derived from an EMBL/GenBank/DDBJ whole genome shotgun (WGS) entry which is preliminary data.</text>
</comment>
<dbReference type="InterPro" id="IPR050659">
    <property type="entry name" value="Peptidase_M24B"/>
</dbReference>
<name>A0ABT0AES6_9SPHN</name>
<dbReference type="Proteomes" id="UP001162802">
    <property type="component" value="Unassembled WGS sequence"/>
</dbReference>
<dbReference type="Gene3D" id="3.90.230.10">
    <property type="entry name" value="Creatinase/methionine aminopeptidase superfamily"/>
    <property type="match status" value="1"/>
</dbReference>
<dbReference type="InterPro" id="IPR000994">
    <property type="entry name" value="Pept_M24"/>
</dbReference>
<dbReference type="RefSeq" id="WP_243800996.1">
    <property type="nucleotide sequence ID" value="NZ_JALHAT010000024.1"/>
</dbReference>
<dbReference type="InterPro" id="IPR036005">
    <property type="entry name" value="Creatinase/aminopeptidase-like"/>
</dbReference>